<dbReference type="PANTHER" id="PTHR12916">
    <property type="entry name" value="CYTOCHROME C OXIDASE POLYPEPTIDE VIC-2"/>
    <property type="match status" value="1"/>
</dbReference>
<evidence type="ECO:0000256" key="8">
    <source>
        <dbReference type="ARBA" id="ARBA00022729"/>
    </source>
</evidence>
<evidence type="ECO:0000256" key="20">
    <source>
        <dbReference type="SAM" id="MobiDB-lite"/>
    </source>
</evidence>
<feature type="domain" description="EGF-like" evidence="24">
    <location>
        <begin position="2182"/>
        <end position="2220"/>
    </location>
</feature>
<dbReference type="Pfam" id="PF00008">
    <property type="entry name" value="EGF"/>
    <property type="match status" value="8"/>
</dbReference>
<dbReference type="InterPro" id="IPR001304">
    <property type="entry name" value="C-type_lectin-like"/>
</dbReference>
<feature type="disulfide bond" evidence="17">
    <location>
        <begin position="2210"/>
        <end position="2219"/>
    </location>
</feature>
<feature type="domain" description="EGF-like" evidence="24">
    <location>
        <begin position="2455"/>
        <end position="2491"/>
    </location>
</feature>
<keyword evidence="13 21" id="KW-0472">Membrane</keyword>
<dbReference type="PROSITE" id="PS01187">
    <property type="entry name" value="EGF_CA"/>
    <property type="match status" value="5"/>
</dbReference>
<dbReference type="InterPro" id="IPR016187">
    <property type="entry name" value="CTDL_fold"/>
</dbReference>
<comment type="caution">
    <text evidence="17">Lacks conserved residue(s) required for the propagation of feature annotation.</text>
</comment>
<dbReference type="PROSITE" id="PS00022">
    <property type="entry name" value="EGF_1"/>
    <property type="match status" value="14"/>
</dbReference>
<evidence type="ECO:0000256" key="4">
    <source>
        <dbReference type="ARBA" id="ARBA00022525"/>
    </source>
</evidence>
<feature type="disulfide bond" evidence="19">
    <location>
        <begin position="760"/>
        <end position="787"/>
    </location>
</feature>
<dbReference type="PROSITE" id="PS50022">
    <property type="entry name" value="FA58C_3"/>
    <property type="match status" value="2"/>
</dbReference>
<feature type="disulfide bond" evidence="17">
    <location>
        <begin position="2111"/>
        <end position="2121"/>
    </location>
</feature>
<feature type="disulfide bond" evidence="17">
    <location>
        <begin position="2519"/>
        <end position="2528"/>
    </location>
</feature>
<feature type="domain" description="CUB" evidence="22">
    <location>
        <begin position="369"/>
        <end position="489"/>
    </location>
</feature>
<evidence type="ECO:0000256" key="12">
    <source>
        <dbReference type="ARBA" id="ARBA00022989"/>
    </source>
</evidence>
<evidence type="ECO:0000256" key="16">
    <source>
        <dbReference type="PROSITE-ProRule" id="PRU00059"/>
    </source>
</evidence>
<dbReference type="FunFam" id="2.10.50.10:FF:000018">
    <property type="entry name" value="Sushi, von Willebrand factor type A, EGF and pentraxin domain-containing 1"/>
    <property type="match status" value="1"/>
</dbReference>
<feature type="disulfide bond" evidence="17">
    <location>
        <begin position="2597"/>
        <end position="2606"/>
    </location>
</feature>
<feature type="domain" description="Sushi" evidence="27">
    <location>
        <begin position="790"/>
        <end position="850"/>
    </location>
</feature>
<dbReference type="FunFam" id="2.10.25.10:FF:000004">
    <property type="entry name" value="Neurogenic locus notch 1"/>
    <property type="match status" value="1"/>
</dbReference>
<dbReference type="InterPro" id="IPR023415">
    <property type="entry name" value="LDLR_class-A_CS"/>
</dbReference>
<dbReference type="FunFam" id="2.10.25.10:FF:000053">
    <property type="entry name" value="Slit guidance ligand 2"/>
    <property type="match status" value="1"/>
</dbReference>
<evidence type="ECO:0000313" key="29">
    <source>
        <dbReference type="Proteomes" id="UP001142055"/>
    </source>
</evidence>
<feature type="domain" description="EGF-like" evidence="24">
    <location>
        <begin position="2222"/>
        <end position="2261"/>
    </location>
</feature>
<feature type="disulfide bond" evidence="16">
    <location>
        <begin position="490"/>
        <end position="517"/>
    </location>
</feature>
<evidence type="ECO:0000256" key="6">
    <source>
        <dbReference type="ARBA" id="ARBA00022659"/>
    </source>
</evidence>
<dbReference type="PROSITE" id="PS50068">
    <property type="entry name" value="LDLRA_2"/>
    <property type="match status" value="1"/>
</dbReference>
<comment type="subcellular location">
    <subcellularLocation>
        <location evidence="1">Membrane</location>
        <topology evidence="1">Single-pass type I membrane protein</topology>
    </subcellularLocation>
    <subcellularLocation>
        <location evidence="2">Secreted</location>
    </subcellularLocation>
</comment>
<dbReference type="InterPro" id="IPR016186">
    <property type="entry name" value="C-type_lectin-like/link_sf"/>
</dbReference>
<feature type="transmembrane region" description="Helical" evidence="21">
    <location>
        <begin position="3534"/>
        <end position="3560"/>
    </location>
</feature>
<feature type="domain" description="EGF-like" evidence="24">
    <location>
        <begin position="2531"/>
        <end position="2567"/>
    </location>
</feature>
<feature type="domain" description="C-type lectin" evidence="25">
    <location>
        <begin position="80"/>
        <end position="211"/>
    </location>
</feature>
<dbReference type="GO" id="GO:0001745">
    <property type="term" value="P:compound eye morphogenesis"/>
    <property type="evidence" value="ECO:0007669"/>
    <property type="project" value="UniProtKB-ARBA"/>
</dbReference>
<dbReference type="InterPro" id="IPR003410">
    <property type="entry name" value="HYR_dom"/>
</dbReference>
<feature type="disulfide bond" evidence="17">
    <location>
        <begin position="3500"/>
        <end position="3517"/>
    </location>
</feature>
<evidence type="ECO:0000256" key="9">
    <source>
        <dbReference type="ARBA" id="ARBA00022737"/>
    </source>
</evidence>
<feature type="disulfide bond" evidence="18">
    <location>
        <begin position="222"/>
        <end position="240"/>
    </location>
</feature>
<dbReference type="InterPro" id="IPR009030">
    <property type="entry name" value="Growth_fac_rcpt_cys_sf"/>
</dbReference>
<dbReference type="InterPro" id="IPR049883">
    <property type="entry name" value="NOTCH1_EGF-like"/>
</dbReference>
<dbReference type="FunFam" id="2.60.120.290:FF:000048">
    <property type="entry name" value="Uncharacterized protein, isoform A"/>
    <property type="match status" value="1"/>
</dbReference>
<keyword evidence="29" id="KW-1185">Reference proteome</keyword>
<dbReference type="InterPro" id="IPR002172">
    <property type="entry name" value="LDrepeatLR_classA_rpt"/>
</dbReference>
<dbReference type="EMBL" id="JAPWDV010000003">
    <property type="protein sequence ID" value="KAJ6216344.1"/>
    <property type="molecule type" value="Genomic_DNA"/>
</dbReference>
<evidence type="ECO:0000256" key="2">
    <source>
        <dbReference type="ARBA" id="ARBA00004613"/>
    </source>
</evidence>
<evidence type="ECO:0000259" key="26">
    <source>
        <dbReference type="PROSITE" id="PS50825"/>
    </source>
</evidence>
<dbReference type="OMA" id="CPPDMWV"/>
<evidence type="ECO:0000256" key="13">
    <source>
        <dbReference type="ARBA" id="ARBA00023136"/>
    </source>
</evidence>
<dbReference type="Gene3D" id="2.10.70.10">
    <property type="entry name" value="Complement Module, domain 1"/>
    <property type="match status" value="8"/>
</dbReference>
<dbReference type="Gene3D" id="2.10.25.10">
    <property type="entry name" value="Laminin"/>
    <property type="match status" value="16"/>
</dbReference>
<dbReference type="GO" id="GO:0005509">
    <property type="term" value="F:calcium ion binding"/>
    <property type="evidence" value="ECO:0007669"/>
    <property type="project" value="InterPro"/>
</dbReference>
<dbReference type="SUPFAM" id="SSF49854">
    <property type="entry name" value="Spermadhesin, CUB domain"/>
    <property type="match status" value="3"/>
</dbReference>
<dbReference type="FunFam" id="2.10.25.10:FF:000279">
    <property type="entry name" value="Neurogenic locus notch 1"/>
    <property type="match status" value="1"/>
</dbReference>
<dbReference type="GO" id="GO:0016324">
    <property type="term" value="C:apical plasma membrane"/>
    <property type="evidence" value="ECO:0007669"/>
    <property type="project" value="UniProtKB-ARBA"/>
</dbReference>
<feature type="disulfide bond" evidence="18">
    <location>
        <begin position="215"/>
        <end position="227"/>
    </location>
</feature>
<feature type="domain" description="EGF-like" evidence="24">
    <location>
        <begin position="2144"/>
        <end position="2180"/>
    </location>
</feature>
<evidence type="ECO:0000313" key="28">
    <source>
        <dbReference type="EMBL" id="KAJ6216344.1"/>
    </source>
</evidence>
<dbReference type="SMART" id="SM00192">
    <property type="entry name" value="LDLa"/>
    <property type="match status" value="1"/>
</dbReference>
<dbReference type="GO" id="GO:0005576">
    <property type="term" value="C:extracellular region"/>
    <property type="evidence" value="ECO:0007669"/>
    <property type="project" value="UniProtKB-SubCell"/>
</dbReference>
<dbReference type="Pfam" id="PF00084">
    <property type="entry name" value="Sushi"/>
    <property type="match status" value="4"/>
</dbReference>
<feature type="domain" description="F5/8 type C" evidence="23">
    <location>
        <begin position="889"/>
        <end position="1047"/>
    </location>
</feature>
<feature type="domain" description="HYR" evidence="26">
    <location>
        <begin position="2892"/>
        <end position="2974"/>
    </location>
</feature>
<keyword evidence="14 17" id="KW-1015">Disulfide bond</keyword>
<dbReference type="InterPro" id="IPR013320">
    <property type="entry name" value="ConA-like_dom_sf"/>
</dbReference>
<keyword evidence="6 19" id="KW-0768">Sushi</keyword>
<evidence type="ECO:0000259" key="23">
    <source>
        <dbReference type="PROSITE" id="PS50022"/>
    </source>
</evidence>
<evidence type="ECO:0000259" key="27">
    <source>
        <dbReference type="PROSITE" id="PS50923"/>
    </source>
</evidence>
<evidence type="ECO:0000259" key="25">
    <source>
        <dbReference type="PROSITE" id="PS50041"/>
    </source>
</evidence>
<dbReference type="GO" id="GO:0051093">
    <property type="term" value="P:negative regulation of developmental process"/>
    <property type="evidence" value="ECO:0007669"/>
    <property type="project" value="UniProtKB-ARBA"/>
</dbReference>
<evidence type="ECO:0000256" key="18">
    <source>
        <dbReference type="PROSITE-ProRule" id="PRU00124"/>
    </source>
</evidence>
<dbReference type="GO" id="GO:0048732">
    <property type="term" value="P:gland development"/>
    <property type="evidence" value="ECO:0007669"/>
    <property type="project" value="UniProtKB-ARBA"/>
</dbReference>
<dbReference type="Pfam" id="PF02494">
    <property type="entry name" value="HYR"/>
    <property type="match status" value="3"/>
</dbReference>
<comment type="caution">
    <text evidence="28">The sequence shown here is derived from an EMBL/GenBank/DDBJ whole genome shotgun (WGS) entry which is preliminary data.</text>
</comment>
<feature type="domain" description="HYR" evidence="26">
    <location>
        <begin position="1536"/>
        <end position="1621"/>
    </location>
</feature>
<dbReference type="Gene3D" id="2.60.120.260">
    <property type="entry name" value="Galactose-binding domain-like"/>
    <property type="match status" value="2"/>
</dbReference>
<keyword evidence="11" id="KW-0914">Notch signaling pathway</keyword>
<evidence type="ECO:0000259" key="22">
    <source>
        <dbReference type="PROSITE" id="PS01180"/>
    </source>
</evidence>
<dbReference type="Gene3D" id="2.60.120.290">
    <property type="entry name" value="Spermadhesin, CUB domain"/>
    <property type="match status" value="3"/>
</dbReference>
<keyword evidence="5 17" id="KW-0245">EGF-like domain</keyword>
<reference evidence="28" key="1">
    <citation type="submission" date="2022-12" db="EMBL/GenBank/DDBJ databases">
        <title>Genome assemblies of Blomia tropicalis.</title>
        <authorList>
            <person name="Cui Y."/>
        </authorList>
    </citation>
    <scope>NUCLEOTIDE SEQUENCE</scope>
    <source>
        <tissue evidence="28">Adult mites</tissue>
    </source>
</reference>
<feature type="domain" description="Sushi" evidence="27">
    <location>
        <begin position="1119"/>
        <end position="1178"/>
    </location>
</feature>
<dbReference type="PANTHER" id="PTHR12916:SF4">
    <property type="entry name" value="UNINFLATABLE, ISOFORM C"/>
    <property type="match status" value="1"/>
</dbReference>
<dbReference type="Pfam" id="PF00057">
    <property type="entry name" value="Ldl_recept_a"/>
    <property type="match status" value="1"/>
</dbReference>
<dbReference type="PROSITE" id="PS01186">
    <property type="entry name" value="EGF_2"/>
    <property type="match status" value="11"/>
</dbReference>
<feature type="domain" description="EGF-like" evidence="24">
    <location>
        <begin position="2263"/>
        <end position="2299"/>
    </location>
</feature>
<dbReference type="GO" id="GO:0007219">
    <property type="term" value="P:Notch signaling pathway"/>
    <property type="evidence" value="ECO:0007669"/>
    <property type="project" value="UniProtKB-KW"/>
</dbReference>
<dbReference type="FunFam" id="2.10.25.10:FF:000247">
    <property type="entry name" value="Delta/notch like EGF repeat containing"/>
    <property type="match status" value="1"/>
</dbReference>
<feature type="disulfide bond" evidence="17">
    <location>
        <begin position="2305"/>
        <end position="2315"/>
    </location>
</feature>
<dbReference type="CDD" id="cd00041">
    <property type="entry name" value="CUB"/>
    <property type="match status" value="3"/>
</dbReference>
<dbReference type="Gene3D" id="3.10.100.10">
    <property type="entry name" value="Mannose-Binding Protein A, subunit A"/>
    <property type="match status" value="1"/>
</dbReference>
<feature type="domain" description="EGF-like" evidence="24">
    <location>
        <begin position="2569"/>
        <end position="2607"/>
    </location>
</feature>
<feature type="disulfide bond" evidence="17">
    <location>
        <begin position="2403"/>
        <end position="2412"/>
    </location>
</feature>
<feature type="disulfide bond" evidence="19">
    <location>
        <begin position="607"/>
        <end position="650"/>
    </location>
</feature>
<gene>
    <name evidence="28" type="ORF">RDWZM_007501</name>
</gene>
<dbReference type="SMART" id="SM00034">
    <property type="entry name" value="CLECT"/>
    <property type="match status" value="1"/>
</dbReference>
<dbReference type="InterPro" id="IPR013032">
    <property type="entry name" value="EGF-like_CS"/>
</dbReference>
<dbReference type="FunFam" id="2.10.25.10:FF:000472">
    <property type="entry name" value="Uncharacterized protein, isoform A"/>
    <property type="match status" value="1"/>
</dbReference>
<evidence type="ECO:0008006" key="30">
    <source>
        <dbReference type="Google" id="ProtNLM"/>
    </source>
</evidence>
<dbReference type="CDD" id="cd00112">
    <property type="entry name" value="LDLa"/>
    <property type="match status" value="1"/>
</dbReference>
<dbReference type="FunFam" id="2.10.25.10:FF:000045">
    <property type="entry name" value="Slit guidance ligand 2"/>
    <property type="match status" value="1"/>
</dbReference>
<dbReference type="FunFam" id="2.10.70.10:FF:000014">
    <property type="entry name" value="Membrane cofactor protein"/>
    <property type="match status" value="1"/>
</dbReference>
<keyword evidence="4" id="KW-0964">Secreted</keyword>
<feature type="domain" description="EGF-like" evidence="24">
    <location>
        <begin position="2415"/>
        <end position="2453"/>
    </location>
</feature>
<dbReference type="SUPFAM" id="SSF57424">
    <property type="entry name" value="LDL receptor-like module"/>
    <property type="match status" value="1"/>
</dbReference>
<dbReference type="GO" id="GO:0007399">
    <property type="term" value="P:nervous system development"/>
    <property type="evidence" value="ECO:0007669"/>
    <property type="project" value="UniProtKB-ARBA"/>
</dbReference>
<evidence type="ECO:0000259" key="24">
    <source>
        <dbReference type="PROSITE" id="PS50026"/>
    </source>
</evidence>
<dbReference type="FunFam" id="2.10.25.10:FF:000117">
    <property type="entry name" value="Delta-like protein"/>
    <property type="match status" value="1"/>
</dbReference>
<feature type="disulfide bond" evidence="17">
    <location>
        <begin position="2170"/>
        <end position="2179"/>
    </location>
</feature>
<sequence>MSTQIRLPCGGSTRAMFSRDSTHDRRQKSNVSRTKSSYHHGKWTINSDTIVSCDRYKLQPNAQLTNSDNLLHCPEDWRREGIYCYRFFNIRHSWRRAAEICRSELVLISDFTQNNFTAALAEASLREAGEEIGSFWIGFQSIEQLSTNTIESASGRFVSKYVGFWAYEEPNVNNGQCVRASVVGEHGPDGRTPQSEWSLAECEDLLPFVCQKQTCPTGSYHCSNGKCINNAWKCDGTDDCEDRSDEMDCPRKCSYYLQSSGDKVVSPNYPNKYEPNSDCKWTLEGPVGSGMVLQFSEFDTENNFDQVQIMVGGRTEETSVSLSTLSGHQNISARTFTTGSNLMIVKFRSDAAVEKRGFRASWKTEPLKCGGEFFAHANMGTQMLTSPHYPGHYPGGLECVYVVSAAQGKTITLEVVELDLEPEKDFLLIRDGSSSKNPPLVKFSGNMTSSLSQSNERYIVSTGNSLYIYFHSNFGVHSRRGFVIRYKAGCEIELVADKGVVTSPAFGVANYPTNQNCVYRISREAGSTGSLSIVFNEFDVTMEDILQIYDDTDTTSGVPLHPSRGFGTKTKPVGLTLTASSGKMLLLFKTNALKAARGWSANFSADCAPLKIGRNAIASARGSTFGSKVTFTCPIGQEFSTEVTKIKTQCLMGGKWSVDTIPNCQERYCGPVPQIDNGFAVGATNVTYRGVATYQCYAGFAFPSNYRTESIRCGEDGKWEKLPICLASSCPPLPETPHAIQNIMAGSRNRSYGTIVRFECEPGYHRRGVPVIVCTSVGQWSGLPPVCERAKCPTLPEIKNGFIPPNDVDRDIRFGDELRVFCNRGYKLDGQSIIKCASNQSFANVPNCLDVDECAPGNPACDLASTKCTNTDGGFFCKCKEGFEPNLHCRPVSDLGLSTGAIPDSSIRVSGTENGYKKSDIRLDTSQRTIMSNGWCGASQRPGENWVQIDLKAPIIIRGLRIQSVQRSNGTQAFPLTIRLQYADDLTDLFRDYSDVTGRPVQFRLSPNGGSGLSIVNLPIPLEARYVRIVLIEYVAAPCMRFEMMGCTRQDCIDVNECSHRNGGCDQRCVNSPGGSTCHCNVGYELYTTNGTAGFTIPASETGLRDGDLYRINKTCVPKQCPNIQAPDNGKLLSIQDSYHYGDSVTFNCDFGYVMQGSRSLFCGSNGIWNGTAPECHYAQCLTLPDDPSQGLKFEYESVENNLVPYLSRSNVTCQEMGRPNRGTALADKRQCVYDPRDGKPDFWMSGASPSCPKVNCGRPANTTGSSYGYHADTLFRSNFYFGCEDTFSLAGKTSRSDNVVRCASKGFWDFGDLRCEGPVCVDPGHPPDGQQLATSYEHGSQVRFSCDRPGYVPYSNDPITCTKDADCKIIKPIGISSGLIPDHAINSSSFRINYESRKVRLNSATGWCADPKKKEAFPYLQIDLGKVYRIKALLVKGVVTDDIVGRPNELRFFYKVKESENFVVYFPNFNLTYREPGNYGELAVLNLPSTVVARHIILGIVSYNTNACFKFELLGCEDKKDDILLGYNGGYPTCVDQEPPKFENCPTSPIIVTKSLTGILPVDFTVPVATDNSGYIARFEVSPLGFKPPMIVFNDTSVKYTAYDADGNVAVCRINITVPETTPPALQCPQSYVIELIKERDAYEINFNETRKLINATDESGEVQITLIPEMALIPMKGYRNVTVIATDRFGNEANCHFQVSVQPISCVPWSLVRPANGEVACRQNEHANGYRCVSRCNEGYRFVDSDSIKMYECSSGDHWSPSNTIPDCVPEPRSPIDDSNYDVTATIEYRSGGFAPASCMDAYEKYVSSFYDRLNEQLSDRCEAATGNKFDVQFLNNSIALKPNTNELSISYVLRINTAQRSRSFFEHCGMTMGIAFDLSASISTQIIDPLLNMSTRQLGDSCPSLLALRSSVERGFTCRPGEILNALNSTEDEKKIPRCLQCSAGTYSSSDMKRCLQCPLGWYQDQSRQPSCHQCPYGTYTKSEGSKSVTDCIPVCGYGTYSPTGMVPCLQCPVNTYSGAPPKEGFKECQSCVANTFTYSAGATSINECKVKCPAGTYSETGLEPCPPCPIHHYQEKEGQTTCHECGSLEHTIRPGALRRDACVKRDCNLKCSNGGVCIVNLHEPFCYCPAGFTGRLCDIDINECASEPCYNGATCVDQPQGYTCQCPPGFSGLQCEIEADECGPDTCPEKSMCQNLPGIDNVNCLCRSGYEGHNCNVTINPCSSEQNPCENEAICVPLLQGRYYCQCPPGWTGTHCENDIDDCSEKPCLLGAACTDLVNDFKCDCPPGFTGKRCEEKIDLCASNPCNHGLCVDRLFYHECICEPGWTGTRCEENIDECQSSPCQNGAECVDLVNGFRCECDPNSYTGSRCQHEIDACSSEPCQNGATCIDKHIGFECQCKPGYVGIQCEAEVDECVSNPCSPLGTERCVDLNNAYKCQCHDGFTGEFCETNIDDCSAFPCLNGGTCTDQINGFRCLCPLGWGGLRCEKDIGMCDSSPCHNNAKCVDLFQDYFCVCPSGTDGKRCQTAPQRCIGDPCQNDGVCQDFGSGLNCSCPAKYAGIGCQYEYRACSEENRCQNGGTCVDKSNGGFECICAQGFAGQNCEEDIIDCLPTSCPPSATCIDLTNGFFCKCPFNMTGEDCRKPINIDYDLFFNDRIRSSNAALTTPFSLENANSFTIALWVQFQPETTGTYFTLYEVDSPYVVSKTQRPLVQANHLGVLISLFDDSNGSNTKQSSDVFMSYLENVPINDGQWHYINIIWNGQDNSLMLVTDTAVSSTVQDFGFGGRLPSYGWVVLGAPVENSVPRMGEGFHGRLSRVNMWNRALDMTSEIPSQIRSCKHSPVIYSGLLLRWTGYDNVLGNVERVGPGRCGEHVCANGYTGEDCRILQQDKTPPQVLHCPPDMWVISANTSTIVHWDDPQFADDLRNVQVLEVEKIKSGESLKKGLYDLSYLAMDESGNAARCDFQVHVLREFCRIPEQPINGQRECSDWGPGGRFKVCQIKCNPGLHFSEPVPKFYVCGAEGFWRPTPAEQSPESPLVFPACSPKYSAQRIFRLMINFPTSVVCSESGKKIFTSRAHESILRVDRSWKICSDTTRGSCKGLTIGVKCIKGVQLNGNRLKKRQSRENGEEENLQDVYSLEVSFPANNDPISVASSSQSNGQDKDSLEAIMRRAVVESAIFDVRDTLTNVVPDLTSLELVTEYACPPGQVVIGNSCVECGLGTYFDDPSGKCAKCPIGSYQDELGQLQCKKCPDIGERQGVTISKGARLPSECRERCPPGKYYDMESSTCKNCGYGFYQPSEGTFTCIPCGPGLTTRSSEAVTAKECRPECMAGFQLSPAGNCEACPLGYYRTRGQPSCEPCPSGFTTGAIAAINIGQCNLEICTTGHFLNISIDECQPCPKGTYQDVEQRDTSCQSCPPNSTTSGIGSTLAEQCSNPCLINDKMELCPVNSQCEAPSVGSEDFRCVCKEGFKEAPLPEGSVFNPTSPQCIDICDDYCINGGKCHWQQGQKKPRCECLINFYGDRCERKSELIYIAGGIGAAVFFIIFIVLLIWMICVRTATRPVSKKMSMHTIPTDFGPTPGSQQNFYYGAPAPYAESIAPSHHSTYAHYYDDEDDGWEMPNFYNETYMKESLHNTKSNNGTLQGIANPSIYSTNKEDLYDRLRKHQYMGKKEGE</sequence>
<dbReference type="SUPFAM" id="SSF57535">
    <property type="entry name" value="Complement control module/SCR domain"/>
    <property type="match status" value="7"/>
</dbReference>
<dbReference type="InterPro" id="IPR000436">
    <property type="entry name" value="Sushi_SCR_CCP_dom"/>
</dbReference>
<keyword evidence="12 21" id="KW-1133">Transmembrane helix</keyword>
<dbReference type="GO" id="GO:0051239">
    <property type="term" value="P:regulation of multicellular organismal process"/>
    <property type="evidence" value="ECO:0007669"/>
    <property type="project" value="UniProtKB-ARBA"/>
</dbReference>
<evidence type="ECO:0000256" key="19">
    <source>
        <dbReference type="PROSITE-ProRule" id="PRU00302"/>
    </source>
</evidence>
<feature type="domain" description="Sushi" evidence="27">
    <location>
        <begin position="728"/>
        <end position="789"/>
    </location>
</feature>
<dbReference type="SMART" id="SM00181">
    <property type="entry name" value="EGF"/>
    <property type="match status" value="21"/>
</dbReference>
<keyword evidence="3" id="KW-0217">Developmental protein</keyword>
<feature type="disulfide bond" evidence="17">
    <location>
        <begin position="2424"/>
        <end position="2441"/>
    </location>
</feature>
<feature type="disulfide bond" evidence="17">
    <location>
        <begin position="2289"/>
        <end position="2298"/>
    </location>
</feature>
<feature type="domain" description="EGF-like" evidence="24">
    <location>
        <begin position="2338"/>
        <end position="2375"/>
    </location>
</feature>
<dbReference type="CDD" id="cd00037">
    <property type="entry name" value="CLECT"/>
    <property type="match status" value="1"/>
</dbReference>
<feature type="domain" description="F5/8 type C" evidence="23">
    <location>
        <begin position="1368"/>
        <end position="1517"/>
    </location>
</feature>
<feature type="disulfide bond" evidence="17">
    <location>
        <begin position="2481"/>
        <end position="2490"/>
    </location>
</feature>
<dbReference type="SUPFAM" id="SSF49785">
    <property type="entry name" value="Galactose-binding domain-like"/>
    <property type="match status" value="2"/>
</dbReference>
<dbReference type="Gene3D" id="4.10.1220.10">
    <property type="entry name" value="EGF-type module"/>
    <property type="match status" value="1"/>
</dbReference>
<evidence type="ECO:0000256" key="11">
    <source>
        <dbReference type="ARBA" id="ARBA00022976"/>
    </source>
</evidence>
<dbReference type="Pfam" id="PF00431">
    <property type="entry name" value="CUB"/>
    <property type="match status" value="3"/>
</dbReference>
<feature type="domain" description="EGF-like" evidence="24">
    <location>
        <begin position="850"/>
        <end position="890"/>
    </location>
</feature>
<feature type="domain" description="EGF-like" evidence="24">
    <location>
        <begin position="2107"/>
        <end position="2142"/>
    </location>
</feature>
<dbReference type="InterPro" id="IPR000742">
    <property type="entry name" value="EGF"/>
</dbReference>
<feature type="disulfide bond" evidence="18">
    <location>
        <begin position="234"/>
        <end position="249"/>
    </location>
</feature>
<dbReference type="SMART" id="SM00231">
    <property type="entry name" value="FA58C"/>
    <property type="match status" value="2"/>
</dbReference>
<feature type="region of interest" description="Disordered" evidence="20">
    <location>
        <begin position="1"/>
        <end position="36"/>
    </location>
</feature>
<feature type="disulfide bond" evidence="17">
    <location>
        <begin position="3496"/>
        <end position="3506"/>
    </location>
</feature>
<dbReference type="GO" id="GO:0120025">
    <property type="term" value="C:plasma membrane bounded cell projection"/>
    <property type="evidence" value="ECO:0007669"/>
    <property type="project" value="UniProtKB-ARBA"/>
</dbReference>
<feature type="disulfide bond" evidence="17">
    <location>
        <begin position="2326"/>
        <end position="2335"/>
    </location>
</feature>
<dbReference type="InterPro" id="IPR000421">
    <property type="entry name" value="FA58C"/>
</dbReference>
<dbReference type="Pfam" id="PF07645">
    <property type="entry name" value="EGF_CA"/>
    <property type="match status" value="2"/>
</dbReference>
<keyword evidence="8" id="KW-0732">Signal</keyword>
<evidence type="ECO:0000256" key="10">
    <source>
        <dbReference type="ARBA" id="ARBA00022837"/>
    </source>
</evidence>
<keyword evidence="9" id="KW-0677">Repeat</keyword>
<dbReference type="PROSITE" id="PS50923">
    <property type="entry name" value="SUSHI"/>
    <property type="match status" value="7"/>
</dbReference>
<dbReference type="InterPro" id="IPR018097">
    <property type="entry name" value="EGF_Ca-bd_CS"/>
</dbReference>
<feature type="disulfide bond" evidence="17">
    <location>
        <begin position="2191"/>
        <end position="2208"/>
    </location>
</feature>
<dbReference type="SUPFAM" id="SSF57196">
    <property type="entry name" value="EGF/Laminin"/>
    <property type="match status" value="8"/>
</dbReference>
<organism evidence="28 29">
    <name type="scientific">Blomia tropicalis</name>
    <name type="common">Mite</name>
    <dbReference type="NCBI Taxonomy" id="40697"/>
    <lineage>
        <taxon>Eukaryota</taxon>
        <taxon>Metazoa</taxon>
        <taxon>Ecdysozoa</taxon>
        <taxon>Arthropoda</taxon>
        <taxon>Chelicerata</taxon>
        <taxon>Arachnida</taxon>
        <taxon>Acari</taxon>
        <taxon>Acariformes</taxon>
        <taxon>Sarcoptiformes</taxon>
        <taxon>Astigmata</taxon>
        <taxon>Glycyphagoidea</taxon>
        <taxon>Echimyopodidae</taxon>
        <taxon>Blomia</taxon>
    </lineage>
</organism>
<name>A0A9Q0LZK6_BLOTA</name>
<dbReference type="PROSITE" id="PS50825">
    <property type="entry name" value="HYR"/>
    <property type="match status" value="3"/>
</dbReference>
<dbReference type="InterPro" id="IPR036055">
    <property type="entry name" value="LDL_receptor-like_sf"/>
</dbReference>
<feature type="domain" description="Sushi" evidence="27">
    <location>
        <begin position="667"/>
        <end position="727"/>
    </location>
</feature>
<dbReference type="InterPro" id="IPR011641">
    <property type="entry name" value="Tyr-kin_ephrin_A/B_rcpt-like"/>
</dbReference>
<keyword evidence="7 21" id="KW-0812">Transmembrane</keyword>
<feature type="domain" description="EGF-like" evidence="24">
    <location>
        <begin position="2493"/>
        <end position="2529"/>
    </location>
</feature>
<feature type="domain" description="CUB" evidence="22">
    <location>
        <begin position="490"/>
        <end position="606"/>
    </location>
</feature>
<dbReference type="Pfam" id="PF07699">
    <property type="entry name" value="Ephrin_rec_like"/>
    <property type="match status" value="7"/>
</dbReference>
<dbReference type="SUPFAM" id="SSF56436">
    <property type="entry name" value="C-type lectin-like"/>
    <property type="match status" value="1"/>
</dbReference>
<feature type="domain" description="CUB" evidence="22">
    <location>
        <begin position="253"/>
        <end position="365"/>
    </location>
</feature>
<dbReference type="SMART" id="SM01411">
    <property type="entry name" value="Ephrin_rec_like"/>
    <property type="match status" value="7"/>
</dbReference>
<feature type="domain" description="EGF-like" evidence="24">
    <location>
        <begin position="2301"/>
        <end position="2336"/>
    </location>
</feature>
<dbReference type="Proteomes" id="UP001142055">
    <property type="component" value="Chromosome 3"/>
</dbReference>
<dbReference type="CDD" id="cd00054">
    <property type="entry name" value="EGF_CA"/>
    <property type="match status" value="12"/>
</dbReference>
<dbReference type="InterPro" id="IPR035976">
    <property type="entry name" value="Sushi/SCR/CCP_sf"/>
</dbReference>
<evidence type="ECO:0000256" key="7">
    <source>
        <dbReference type="ARBA" id="ARBA00022692"/>
    </source>
</evidence>
<dbReference type="Pfam" id="PF00754">
    <property type="entry name" value="F5_F8_type_C"/>
    <property type="match status" value="2"/>
</dbReference>
<dbReference type="InterPro" id="IPR000152">
    <property type="entry name" value="EGF-type_Asp/Asn_hydroxyl_site"/>
</dbReference>
<dbReference type="PROSITE" id="PS01180">
    <property type="entry name" value="CUB"/>
    <property type="match status" value="3"/>
</dbReference>
<dbReference type="SMART" id="SM00032">
    <property type="entry name" value="CCP"/>
    <property type="match status" value="9"/>
</dbReference>
<proteinExistence type="predicted"/>
<feature type="disulfide bond" evidence="17">
    <location>
        <begin position="2557"/>
        <end position="2566"/>
    </location>
</feature>
<evidence type="ECO:0000256" key="1">
    <source>
        <dbReference type="ARBA" id="ARBA00004479"/>
    </source>
</evidence>
<keyword evidence="15" id="KW-0325">Glycoprotein</keyword>
<feature type="domain" description="EGF-like" evidence="24">
    <location>
        <begin position="3493"/>
        <end position="3529"/>
    </location>
</feature>
<dbReference type="SUPFAM" id="SSF49899">
    <property type="entry name" value="Concanavalin A-like lectins/glucanases"/>
    <property type="match status" value="1"/>
</dbReference>
<dbReference type="InterPro" id="IPR008979">
    <property type="entry name" value="Galactose-bd-like_sf"/>
</dbReference>
<evidence type="ECO:0000256" key="3">
    <source>
        <dbReference type="ARBA" id="ARBA00022473"/>
    </source>
</evidence>
<feature type="disulfide bond" evidence="17">
    <location>
        <begin position="2635"/>
        <end position="2644"/>
    </location>
</feature>
<feature type="disulfide bond" evidence="17">
    <location>
        <begin position="3519"/>
        <end position="3528"/>
    </location>
</feature>
<dbReference type="Gene3D" id="2.60.120.200">
    <property type="match status" value="1"/>
</dbReference>
<accession>A0A9Q0LZK6</accession>
<feature type="disulfide bond" evidence="17">
    <location>
        <begin position="2443"/>
        <end position="2452"/>
    </location>
</feature>
<feature type="disulfide bond" evidence="17">
    <location>
        <begin position="2132"/>
        <end position="2141"/>
    </location>
</feature>
<feature type="domain" description="Sushi" evidence="27">
    <location>
        <begin position="1706"/>
        <end position="1772"/>
    </location>
</feature>
<keyword evidence="10" id="KW-0106">Calcium</keyword>
<protein>
    <recommendedName>
        <fullName evidence="30">Fibropellin-1</fullName>
    </recommendedName>
</protein>
<evidence type="ECO:0000256" key="14">
    <source>
        <dbReference type="ARBA" id="ARBA00023157"/>
    </source>
</evidence>
<evidence type="ECO:0000256" key="17">
    <source>
        <dbReference type="PROSITE-ProRule" id="PRU00076"/>
    </source>
</evidence>
<dbReference type="CDD" id="cd00033">
    <property type="entry name" value="CCP"/>
    <property type="match status" value="5"/>
</dbReference>
<feature type="domain" description="Sushi" evidence="27">
    <location>
        <begin position="605"/>
        <end position="666"/>
    </location>
</feature>
<dbReference type="SMART" id="SM00042">
    <property type="entry name" value="CUB"/>
    <property type="match status" value="3"/>
</dbReference>
<dbReference type="FunFam" id="2.10.25.10:FF:000146">
    <property type="entry name" value="Putative neurogenic locus notch"/>
    <property type="match status" value="1"/>
</dbReference>
<dbReference type="SMART" id="SM00179">
    <property type="entry name" value="EGF_CA"/>
    <property type="match status" value="15"/>
</dbReference>
<dbReference type="Pfam" id="PF12661">
    <property type="entry name" value="hEGF"/>
    <property type="match status" value="4"/>
</dbReference>
<feature type="domain" description="EGF-like" evidence="24">
    <location>
        <begin position="2377"/>
        <end position="2413"/>
    </location>
</feature>
<dbReference type="Gene3D" id="2.10.50.10">
    <property type="entry name" value="Tumor Necrosis Factor Receptor, subunit A, domain 2"/>
    <property type="match status" value="6"/>
</dbReference>
<feature type="domain" description="HYR" evidence="26">
    <location>
        <begin position="1622"/>
        <end position="1705"/>
    </location>
</feature>
<dbReference type="FunFam" id="2.10.50.10:FF:000032">
    <property type="entry name" value="Uncharacterized protein, isoform A"/>
    <property type="match status" value="1"/>
</dbReference>
<dbReference type="PROSITE" id="PS50026">
    <property type="entry name" value="EGF_3"/>
    <property type="match status" value="16"/>
</dbReference>
<dbReference type="PROSITE" id="PS50041">
    <property type="entry name" value="C_TYPE_LECTIN_2"/>
    <property type="match status" value="1"/>
</dbReference>
<dbReference type="InterPro" id="IPR035914">
    <property type="entry name" value="Sperma_CUB_dom_sf"/>
</dbReference>
<feature type="domain" description="Sushi" evidence="27">
    <location>
        <begin position="1255"/>
        <end position="1318"/>
    </location>
</feature>
<evidence type="ECO:0000256" key="5">
    <source>
        <dbReference type="ARBA" id="ARBA00022536"/>
    </source>
</evidence>
<feature type="disulfide bond" evidence="17">
    <location>
        <begin position="2251"/>
        <end position="2260"/>
    </location>
</feature>
<dbReference type="InterPro" id="IPR001881">
    <property type="entry name" value="EGF-like_Ca-bd_dom"/>
</dbReference>
<dbReference type="InterPro" id="IPR000859">
    <property type="entry name" value="CUB_dom"/>
</dbReference>
<dbReference type="FunFam" id="2.10.25.10:FF:000173">
    <property type="entry name" value="Neurogenic locus notch protein 2"/>
    <property type="match status" value="1"/>
</dbReference>
<feature type="disulfide bond" evidence="19">
    <location>
        <begin position="1149"/>
        <end position="1176"/>
    </location>
</feature>
<evidence type="ECO:0000256" key="15">
    <source>
        <dbReference type="ARBA" id="ARBA00023180"/>
    </source>
</evidence>
<feature type="domain" description="EGF-like" evidence="24">
    <location>
        <begin position="2609"/>
        <end position="2645"/>
    </location>
</feature>
<dbReference type="PROSITE" id="PS00010">
    <property type="entry name" value="ASX_HYDROXYL"/>
    <property type="match status" value="9"/>
</dbReference>
<dbReference type="PROSITE" id="PS01209">
    <property type="entry name" value="LDLRA_1"/>
    <property type="match status" value="1"/>
</dbReference>
<evidence type="ECO:0000256" key="21">
    <source>
        <dbReference type="SAM" id="Phobius"/>
    </source>
</evidence>
<dbReference type="GO" id="GO:0005112">
    <property type="term" value="F:Notch binding"/>
    <property type="evidence" value="ECO:0007669"/>
    <property type="project" value="TreeGrafter"/>
</dbReference>
<dbReference type="SUPFAM" id="SSF57184">
    <property type="entry name" value="Growth factor receptor domain"/>
    <property type="match status" value="5"/>
</dbReference>